<protein>
    <submittedName>
        <fullName evidence="1">Uncharacterized protein</fullName>
    </submittedName>
</protein>
<evidence type="ECO:0000313" key="2">
    <source>
        <dbReference type="Proteomes" id="UP000198067"/>
    </source>
</evidence>
<dbReference type="AlphaFoldDB" id="A0A6C7C8J9"/>
<accession>A0A6C7C8J9</accession>
<sequence length="134" mass="15363">MWLQSLQAAGFRNLALTPNPITKKGIHAVRAQELSDYLKQRPFAGCPAPISLTGSNYEETVQGKKGIIFFQDYWLRDGEKIPTGDHIDLWNENSLASIGWFNTWIRRTFPSASETLFSMSDLRNSRQVLFWELL</sequence>
<dbReference type="Gene3D" id="3.90.1720.80">
    <property type="match status" value="1"/>
</dbReference>
<dbReference type="Pfam" id="PF14113">
    <property type="entry name" value="Tae4"/>
    <property type="match status" value="1"/>
</dbReference>
<evidence type="ECO:0000313" key="1">
    <source>
        <dbReference type="EMBL" id="ASG89135.1"/>
    </source>
</evidence>
<name>A0A6C7C8J9_SALER</name>
<proteinExistence type="predicted"/>
<organism evidence="1 2">
    <name type="scientific">Salmonella enterica subsp. salamae serovar 55:k:z39 str. 1315K</name>
    <dbReference type="NCBI Taxonomy" id="1243602"/>
    <lineage>
        <taxon>Bacteria</taxon>
        <taxon>Pseudomonadati</taxon>
        <taxon>Pseudomonadota</taxon>
        <taxon>Gammaproteobacteria</taxon>
        <taxon>Enterobacterales</taxon>
        <taxon>Enterobacteriaceae</taxon>
        <taxon>Salmonella</taxon>
    </lineage>
</organism>
<gene>
    <name evidence="1" type="ORF">LFZ47_17120</name>
</gene>
<dbReference type="EMBL" id="CP022139">
    <property type="protein sequence ID" value="ASG89135.1"/>
    <property type="molecule type" value="Genomic_DNA"/>
</dbReference>
<reference evidence="1 2" key="1">
    <citation type="submission" date="2017-06" db="EMBL/GenBank/DDBJ databases">
        <title>Salmonella reference genomes for public health.</title>
        <authorList>
            <person name="Robertson J."/>
            <person name="Yoshida C."/>
            <person name="Gurnik S."/>
            <person name="Nash J."/>
        </authorList>
    </citation>
    <scope>NUCLEOTIDE SEQUENCE [LARGE SCALE GENOMIC DNA]</scope>
    <source>
        <strain evidence="1 2">1315K</strain>
    </source>
</reference>
<dbReference type="Proteomes" id="UP000198067">
    <property type="component" value="Chromosome"/>
</dbReference>
<dbReference type="InterPro" id="IPR025562">
    <property type="entry name" value="Tae4"/>
</dbReference>